<dbReference type="STRING" id="649349.Lbys_2322"/>
<dbReference type="RefSeq" id="WP_013409039.1">
    <property type="nucleotide sequence ID" value="NC_014655.1"/>
</dbReference>
<dbReference type="KEGG" id="lby:Lbys_2322"/>
<dbReference type="InterPro" id="IPR033985">
    <property type="entry name" value="SusD-like_N"/>
</dbReference>
<sequence>MKNLKSLLGTALLTLQLVSCNSILEEQPRSIYEPGFFKTETGVMGGLTAMYSHLRWLYGDGYLYSAWETGTDEATWAQSADGNFKDMDMTNVGRISVTTHPTSIVWNVVYSNINTANGVIENASEVGLSPALIAEAQFFRAFDYFLLVQTYGGVPLDLGSGELKFNTSPVRVSVRNTVPEVYTKAIFPDLLAAVANLPDNPRVKGGVSKTLARLYLAKAYLTYGWWLENPNNIPTYPETPRVDPDGKNAAWYFQQAYDIATTAIENPGPFGLQPTFYDLHLGANDRNMEMLLYADHTERSEFYNGGSLTFGGGGAPDNWVVWMMTWNYTNIRSSTSASNWAPVSTVQRAATQDLGRPWTRMAPPAEVFSKTFADKKLDSRYDGTFVTVYRANWDLAGDRTPQYYNANYLPVKPGDPILTFLDETPAQAIDYSNQVFNSNVGAGVLPGRADFVIAPNAISRLRHPGLWKLGTYRTDNAGGLGQPNAGLTRPYYVAKFSELYFIAAEAAVKGATTKAGKSARELINVIRARAGKWRFSNALNLSVIQDNSAALTAATPANIDINYILAERSREYFGEGYRWFDLVRTQKWGELAAKYTIAGPNATDIVQETFTRDIQPHHYLRPIPQGQIDGMEMTPEEKKAYQNPGYN</sequence>
<gene>
    <name evidence="8" type="ordered locus">Lbys_2322</name>
</gene>
<keyword evidence="4" id="KW-0472">Membrane</keyword>
<accession>E4RWC5</accession>
<dbReference type="InterPro" id="IPR011990">
    <property type="entry name" value="TPR-like_helical_dom_sf"/>
</dbReference>
<organism evidence="8 9">
    <name type="scientific">Leadbetterella byssophila (strain DSM 17132 / JCM 16389 / KACC 11308 / NBRC 106382 / 4M15)</name>
    <dbReference type="NCBI Taxonomy" id="649349"/>
    <lineage>
        <taxon>Bacteria</taxon>
        <taxon>Pseudomonadati</taxon>
        <taxon>Bacteroidota</taxon>
        <taxon>Cytophagia</taxon>
        <taxon>Cytophagales</taxon>
        <taxon>Leadbetterellaceae</taxon>
        <taxon>Leadbetterella</taxon>
    </lineage>
</organism>
<evidence type="ECO:0000259" key="6">
    <source>
        <dbReference type="Pfam" id="PF07980"/>
    </source>
</evidence>
<name>E4RWC5_LEAB4</name>
<protein>
    <submittedName>
        <fullName evidence="8">RagB/SusD domain protein</fullName>
    </submittedName>
</protein>
<keyword evidence="3" id="KW-0732">Signal</keyword>
<evidence type="ECO:0000256" key="2">
    <source>
        <dbReference type="ARBA" id="ARBA00006275"/>
    </source>
</evidence>
<dbReference type="AlphaFoldDB" id="E4RWC5"/>
<dbReference type="SUPFAM" id="SSF48452">
    <property type="entry name" value="TPR-like"/>
    <property type="match status" value="1"/>
</dbReference>
<dbReference type="HOGENOM" id="CLU_015553_1_4_10"/>
<proteinExistence type="inferred from homology"/>
<evidence type="ECO:0000313" key="8">
    <source>
        <dbReference type="EMBL" id="ADQ17998.1"/>
    </source>
</evidence>
<dbReference type="Proteomes" id="UP000007435">
    <property type="component" value="Chromosome"/>
</dbReference>
<dbReference type="eggNOG" id="COG0436">
    <property type="taxonomic scope" value="Bacteria"/>
</dbReference>
<feature type="domain" description="SusD-like N-terminal" evidence="7">
    <location>
        <begin position="83"/>
        <end position="221"/>
    </location>
</feature>
<evidence type="ECO:0000259" key="7">
    <source>
        <dbReference type="Pfam" id="PF14322"/>
    </source>
</evidence>
<comment type="subcellular location">
    <subcellularLocation>
        <location evidence="1">Cell outer membrane</location>
    </subcellularLocation>
</comment>
<feature type="domain" description="RagB/SusD" evidence="6">
    <location>
        <begin position="484"/>
        <end position="646"/>
    </location>
</feature>
<evidence type="ECO:0000256" key="4">
    <source>
        <dbReference type="ARBA" id="ARBA00023136"/>
    </source>
</evidence>
<dbReference type="InterPro" id="IPR012944">
    <property type="entry name" value="SusD_RagB_dom"/>
</dbReference>
<dbReference type="GO" id="GO:0009279">
    <property type="term" value="C:cell outer membrane"/>
    <property type="evidence" value="ECO:0007669"/>
    <property type="project" value="UniProtKB-SubCell"/>
</dbReference>
<comment type="similarity">
    <text evidence="2">Belongs to the SusD family.</text>
</comment>
<evidence type="ECO:0000256" key="1">
    <source>
        <dbReference type="ARBA" id="ARBA00004442"/>
    </source>
</evidence>
<dbReference type="Gene3D" id="1.25.40.390">
    <property type="match status" value="1"/>
</dbReference>
<dbReference type="Pfam" id="PF07980">
    <property type="entry name" value="SusD_RagB"/>
    <property type="match status" value="1"/>
</dbReference>
<keyword evidence="5" id="KW-0998">Cell outer membrane</keyword>
<dbReference type="OrthoDB" id="906516at2"/>
<evidence type="ECO:0000256" key="3">
    <source>
        <dbReference type="ARBA" id="ARBA00022729"/>
    </source>
</evidence>
<dbReference type="Pfam" id="PF14322">
    <property type="entry name" value="SusD-like_3"/>
    <property type="match status" value="1"/>
</dbReference>
<reference evidence="8 9" key="2">
    <citation type="journal article" date="2011" name="Stand. Genomic Sci.">
        <title>Complete genome sequence of Leadbetterella byssophila type strain (4M15).</title>
        <authorList>
            <person name="Abt B."/>
            <person name="Teshima H."/>
            <person name="Lucas S."/>
            <person name="Lapidus A."/>
            <person name="Del Rio T.G."/>
            <person name="Nolan M."/>
            <person name="Tice H."/>
            <person name="Cheng J.F."/>
            <person name="Pitluck S."/>
            <person name="Liolios K."/>
            <person name="Pagani I."/>
            <person name="Ivanova N."/>
            <person name="Mavromatis K."/>
            <person name="Pati A."/>
            <person name="Tapia R."/>
            <person name="Han C."/>
            <person name="Goodwin L."/>
            <person name="Chen A."/>
            <person name="Palaniappan K."/>
            <person name="Land M."/>
            <person name="Hauser L."/>
            <person name="Chang Y.J."/>
            <person name="Jeffries C.D."/>
            <person name="Rohde M."/>
            <person name="Goker M."/>
            <person name="Tindall B.J."/>
            <person name="Detter J.C."/>
            <person name="Woyke T."/>
            <person name="Bristow J."/>
            <person name="Eisen J.A."/>
            <person name="Markowitz V."/>
            <person name="Hugenholtz P."/>
            <person name="Klenk H.P."/>
            <person name="Kyrpides N.C."/>
        </authorList>
    </citation>
    <scope>NUCLEOTIDE SEQUENCE [LARGE SCALE GENOMIC DNA]</scope>
    <source>
        <strain evidence="9">DSM 17132 / JCM 16389 / KACC 11308 / NBRC 106382 / 4M15</strain>
    </source>
</reference>
<evidence type="ECO:0000256" key="5">
    <source>
        <dbReference type="ARBA" id="ARBA00023237"/>
    </source>
</evidence>
<dbReference type="EMBL" id="CP002305">
    <property type="protein sequence ID" value="ADQ17998.1"/>
    <property type="molecule type" value="Genomic_DNA"/>
</dbReference>
<keyword evidence="9" id="KW-1185">Reference proteome</keyword>
<evidence type="ECO:0000313" key="9">
    <source>
        <dbReference type="Proteomes" id="UP000007435"/>
    </source>
</evidence>
<reference key="1">
    <citation type="submission" date="2010-11" db="EMBL/GenBank/DDBJ databases">
        <title>The complete genome of Leadbetterella byssophila DSM 17132.</title>
        <authorList>
            <consortium name="US DOE Joint Genome Institute (JGI-PGF)"/>
            <person name="Lucas S."/>
            <person name="Copeland A."/>
            <person name="Lapidus A."/>
            <person name="Glavina del Rio T."/>
            <person name="Dalin E."/>
            <person name="Tice H."/>
            <person name="Bruce D."/>
            <person name="Goodwin L."/>
            <person name="Pitluck S."/>
            <person name="Kyrpides N."/>
            <person name="Mavromatis K."/>
            <person name="Ivanova N."/>
            <person name="Teshima H."/>
            <person name="Brettin T."/>
            <person name="Detter J.C."/>
            <person name="Han C."/>
            <person name="Tapia R."/>
            <person name="Land M."/>
            <person name="Hauser L."/>
            <person name="Markowitz V."/>
            <person name="Cheng J.-F."/>
            <person name="Hugenholtz P."/>
            <person name="Woyke T."/>
            <person name="Wu D."/>
            <person name="Tindall B."/>
            <person name="Pomrenke H.G."/>
            <person name="Brambilla E."/>
            <person name="Klenk H.-P."/>
            <person name="Eisen J.A."/>
        </authorList>
    </citation>
    <scope>NUCLEOTIDE SEQUENCE [LARGE SCALE GENOMIC DNA]</scope>
    <source>
        <strain>DSM 17132</strain>
    </source>
</reference>